<organism evidence="1 2">
    <name type="scientific">Shewanella phaeophyticola</name>
    <dbReference type="NCBI Taxonomy" id="2978345"/>
    <lineage>
        <taxon>Bacteria</taxon>
        <taxon>Pseudomonadati</taxon>
        <taxon>Pseudomonadota</taxon>
        <taxon>Gammaproteobacteria</taxon>
        <taxon>Alteromonadales</taxon>
        <taxon>Shewanellaceae</taxon>
        <taxon>Shewanella</taxon>
    </lineage>
</organism>
<sequence length="619" mass="68959">MSALCSAIWIKCAIAGMLEDCQLPAGKTPIIYLPGVGRKDLRAIEQCPDFLRPLAELQYRGCWWAYNTAGRDWSVSSFLTNPNVGLGLDLAKDKKTLDAIIQVLPDILESPAERLQGKKLTADGFYAIVLNDPAKDILGWLNNPQEKESQWQGNKWDIFKQSCAQNYGFTPTQTQLNIPLSLLCEADRAWQSVWQRFIDSASNLPLLVKRLTDVEPSGLAFEAQHYLFENNRDERAIESELKALKDKMRVDIAAVIARLWSEQHQRQSWVWAQLGLSPWLAILAELKTVLEHTEIPFSGSTPQAMAEFYQDRFWQADASAIAAMAKAQDIHQQEVIADVLTVIYSPWLEQVSLNFQTLVEQNGYPGDNQIKESTSHYTVGSEVIFFVDGLRFDTAKLLEVKLSRLGLNIDLTSQWAALPSLTATAKAAVTPVADLLSGLQDNENFTPVLLGTESEFSAYQFKKALAEKGWQYLDGLETGDPNGYAWVQTGDLDNMGHAQQRKMPLHIDAVLNDVAARIEGLFNAGWKRIKVVTDHGWLWVPNKLAEASIPKTSVKKRLTRCAILKDNMGSSGLTVPWHWNPSVTVAMAPGIAGYVGGDYYNHGGLSLQECLTPVLNIKI</sequence>
<evidence type="ECO:0000313" key="2">
    <source>
        <dbReference type="Proteomes" id="UP001431192"/>
    </source>
</evidence>
<dbReference type="InterPro" id="IPR022357">
    <property type="entry name" value="MIP_CS"/>
</dbReference>
<protein>
    <submittedName>
        <fullName evidence="1">BREX-1 system phosphatase PglZ type B</fullName>
    </submittedName>
</protein>
<dbReference type="PROSITE" id="PS00221">
    <property type="entry name" value="MIP"/>
    <property type="match status" value="1"/>
</dbReference>
<keyword evidence="2" id="KW-1185">Reference proteome</keyword>
<dbReference type="Proteomes" id="UP001431192">
    <property type="component" value="Unassembled WGS sequence"/>
</dbReference>
<dbReference type="NCBIfam" id="NF033450">
    <property type="entry name" value="BREX_PglZ_1_B"/>
    <property type="match status" value="1"/>
</dbReference>
<dbReference type="RefSeq" id="WP_261732940.1">
    <property type="nucleotide sequence ID" value="NZ_JAODOQ010000001.1"/>
</dbReference>
<comment type="caution">
    <text evidence="1">The sequence shown here is derived from an EMBL/GenBank/DDBJ whole genome shotgun (WGS) entry which is preliminary data.</text>
</comment>
<reference evidence="1" key="1">
    <citation type="submission" date="2022-09" db="EMBL/GenBank/DDBJ databases">
        <title>Shewanella sp. KJ10-1 sp.nov, isolated from marine algae.</title>
        <authorList>
            <person name="Butt M."/>
            <person name="Lee J.K."/>
            <person name="Kim J.M."/>
            <person name="Choi D.G."/>
        </authorList>
    </citation>
    <scope>NUCLEOTIDE SEQUENCE</scope>
    <source>
        <strain evidence="1">KJ10-1</strain>
    </source>
</reference>
<dbReference type="Pfam" id="PF08665">
    <property type="entry name" value="PglZ"/>
    <property type="match status" value="1"/>
</dbReference>
<accession>A0ABT2P1L9</accession>
<name>A0ABT2P1L9_9GAMM</name>
<proteinExistence type="predicted"/>
<evidence type="ECO:0000313" key="1">
    <source>
        <dbReference type="EMBL" id="MCT8986550.1"/>
    </source>
</evidence>
<gene>
    <name evidence="1" type="primary">pglZ</name>
    <name evidence="1" type="ORF">N4T56_08730</name>
</gene>
<dbReference type="EMBL" id="JAODOQ010000001">
    <property type="protein sequence ID" value="MCT8986550.1"/>
    <property type="molecule type" value="Genomic_DNA"/>
</dbReference>